<evidence type="ECO:0000259" key="4">
    <source>
        <dbReference type="SMART" id="SM00797"/>
    </source>
</evidence>
<dbReference type="STRING" id="883156.HMPREF9282_00636"/>
<dbReference type="Proteomes" id="UP000009891">
    <property type="component" value="Unassembled WGS sequence"/>
</dbReference>
<comment type="caution">
    <text evidence="5">The sequence shown here is derived from an EMBL/GenBank/DDBJ whole genome shotgun (WGS) entry which is preliminary data.</text>
</comment>
<keyword evidence="1" id="KW-0547">Nucleotide-binding</keyword>
<dbReference type="InterPro" id="IPR029000">
    <property type="entry name" value="Cyclophilin-like_dom_sf"/>
</dbReference>
<keyword evidence="2" id="KW-0378">Hydrolase</keyword>
<dbReference type="eggNOG" id="COG1984">
    <property type="taxonomic scope" value="Bacteria"/>
</dbReference>
<keyword evidence="3" id="KW-0067">ATP-binding</keyword>
<dbReference type="GO" id="GO:0016787">
    <property type="term" value="F:hydrolase activity"/>
    <property type="evidence" value="ECO:0007669"/>
    <property type="project" value="UniProtKB-KW"/>
</dbReference>
<dbReference type="HOGENOM" id="CLU_028967_0_1_9"/>
<dbReference type="OrthoDB" id="9782422at2"/>
<dbReference type="SUPFAM" id="SSF50891">
    <property type="entry name" value="Cyclophilin-like"/>
    <property type="match status" value="1"/>
</dbReference>
<evidence type="ECO:0000313" key="5">
    <source>
        <dbReference type="EMBL" id="EKU78839.1"/>
    </source>
</evidence>
<dbReference type="NCBIfam" id="TIGR00724">
    <property type="entry name" value="urea_amlyse_rel"/>
    <property type="match status" value="1"/>
</dbReference>
<name>K9D2R0_9FIRM</name>
<dbReference type="EMBL" id="AHAF01000003">
    <property type="protein sequence ID" value="EKU78839.1"/>
    <property type="molecule type" value="Genomic_DNA"/>
</dbReference>
<feature type="domain" description="Carboxyltransferase" evidence="4">
    <location>
        <begin position="52"/>
        <end position="341"/>
    </location>
</feature>
<sequence>MDVNTLNKNGATHAFHLIGEPHGDVSPIAFWQIEQPGFFTTIQDGGRAGCQQYGMPVAGAMDLESYELGQRLVGNPQNLGALECTVMGPIFTVKEPCVVAFTGALMAPAVNDVPVAMNEAVRLQSGDVVSSSFSMSGVRMYIAVRGGFDVPVINGSVATHVKSKLGGYGGERLQKGHVLVLGDERVRACGLNRAVIPGYTVPAGYETPMARRTKQSIRLVLGPQADRFTADSYNILTSAPYEITASSDRMGYRLAGAKLDHVNGADIISDGAVFGSIQVPADGQPIILMADRQTTGGYTKIATVITPDLPILAQMGPGEMIQFEIISVEAAQAVYKEYCAVLR</sequence>
<dbReference type="PANTHER" id="PTHR43309:SF5">
    <property type="entry name" value="5-OXOPROLINASE SUBUNIT C"/>
    <property type="match status" value="1"/>
</dbReference>
<dbReference type="Pfam" id="PF02626">
    <property type="entry name" value="CT_A_B"/>
    <property type="match status" value="1"/>
</dbReference>
<dbReference type="RefSeq" id="WP_006555536.1">
    <property type="nucleotide sequence ID" value="NZ_JH992936.1"/>
</dbReference>
<dbReference type="PATRIC" id="fig|883156.3.peg.620"/>
<dbReference type="InterPro" id="IPR052708">
    <property type="entry name" value="PxpC"/>
</dbReference>
<gene>
    <name evidence="5" type="ORF">HMPREF9282_00636</name>
</gene>
<dbReference type="PANTHER" id="PTHR43309">
    <property type="entry name" value="5-OXOPROLINASE SUBUNIT C"/>
    <property type="match status" value="1"/>
</dbReference>
<evidence type="ECO:0000256" key="2">
    <source>
        <dbReference type="ARBA" id="ARBA00022801"/>
    </source>
</evidence>
<protein>
    <recommendedName>
        <fullName evidence="4">Carboxyltransferase domain-containing protein</fullName>
    </recommendedName>
</protein>
<dbReference type="GO" id="GO:0005524">
    <property type="term" value="F:ATP binding"/>
    <property type="evidence" value="ECO:0007669"/>
    <property type="project" value="UniProtKB-KW"/>
</dbReference>
<dbReference type="AlphaFoldDB" id="K9D2R0"/>
<accession>K9D2R0</accession>
<keyword evidence="6" id="KW-1185">Reference proteome</keyword>
<proteinExistence type="predicted"/>
<evidence type="ECO:0000256" key="3">
    <source>
        <dbReference type="ARBA" id="ARBA00022840"/>
    </source>
</evidence>
<dbReference type="SMART" id="SM00797">
    <property type="entry name" value="AHS2"/>
    <property type="match status" value="1"/>
</dbReference>
<reference evidence="5 6" key="1">
    <citation type="submission" date="2012-09" db="EMBL/GenBank/DDBJ databases">
        <title>The Genome Sequence of Veillonella ratti ACS-216-V-COL6B.</title>
        <authorList>
            <consortium name="The Broad Institute Genome Sequencing Platform"/>
            <person name="Earl A."/>
            <person name="Ward D."/>
            <person name="Feldgarden M."/>
            <person name="Gevers D."/>
            <person name="Saerens B."/>
            <person name="Vaneechoutte M."/>
            <person name="Walker B."/>
            <person name="Young S.K."/>
            <person name="Zeng Q."/>
            <person name="Gargeya S."/>
            <person name="Fitzgerald M."/>
            <person name="Haas B."/>
            <person name="Abouelleil A."/>
            <person name="Alvarado L."/>
            <person name="Arachchi H.M."/>
            <person name="Berlin A."/>
            <person name="Chapman S.B."/>
            <person name="Goldberg J."/>
            <person name="Griggs A."/>
            <person name="Gujja S."/>
            <person name="Hansen M."/>
            <person name="Howarth C."/>
            <person name="Imamovic A."/>
            <person name="Larimer J."/>
            <person name="McCowen C."/>
            <person name="Montmayeur A."/>
            <person name="Murphy C."/>
            <person name="Neiman D."/>
            <person name="Pearson M."/>
            <person name="Priest M."/>
            <person name="Roberts A."/>
            <person name="Saif S."/>
            <person name="Shea T."/>
            <person name="Sisk P."/>
            <person name="Sykes S."/>
            <person name="Wortman J."/>
            <person name="Nusbaum C."/>
            <person name="Birren B."/>
        </authorList>
    </citation>
    <scope>NUCLEOTIDE SEQUENCE [LARGE SCALE GENOMIC DNA]</scope>
    <source>
        <strain evidence="5 6">ACS-216-V-Col6b</strain>
    </source>
</reference>
<dbReference type="InterPro" id="IPR003778">
    <property type="entry name" value="CT_A_B"/>
</dbReference>
<organism evidence="5 6">
    <name type="scientific">Veillonella seminalis ACS-216-V-Col6b</name>
    <dbReference type="NCBI Taxonomy" id="883156"/>
    <lineage>
        <taxon>Bacteria</taxon>
        <taxon>Bacillati</taxon>
        <taxon>Bacillota</taxon>
        <taxon>Negativicutes</taxon>
        <taxon>Veillonellales</taxon>
        <taxon>Veillonellaceae</taxon>
        <taxon>Veillonella</taxon>
    </lineage>
</organism>
<dbReference type="Gene3D" id="2.40.100.10">
    <property type="entry name" value="Cyclophilin-like"/>
    <property type="match status" value="1"/>
</dbReference>
<evidence type="ECO:0000256" key="1">
    <source>
        <dbReference type="ARBA" id="ARBA00022741"/>
    </source>
</evidence>
<evidence type="ECO:0000313" key="6">
    <source>
        <dbReference type="Proteomes" id="UP000009891"/>
    </source>
</evidence>